<dbReference type="SMART" id="SM00198">
    <property type="entry name" value="SCP"/>
    <property type="match status" value="1"/>
</dbReference>
<feature type="transmembrane region" description="Helical" evidence="1">
    <location>
        <begin position="253"/>
        <end position="278"/>
    </location>
</feature>
<accession>A0A0K8SL14</accession>
<evidence type="ECO:0000256" key="1">
    <source>
        <dbReference type="SAM" id="Phobius"/>
    </source>
</evidence>
<dbReference type="GO" id="GO:0005576">
    <property type="term" value="C:extracellular region"/>
    <property type="evidence" value="ECO:0007669"/>
    <property type="project" value="UniProtKB-SubCell"/>
</dbReference>
<dbReference type="CDD" id="cd05380">
    <property type="entry name" value="CAP_euk"/>
    <property type="match status" value="1"/>
</dbReference>
<organism evidence="3">
    <name type="scientific">Lygus hesperus</name>
    <name type="common">Western plant bug</name>
    <dbReference type="NCBI Taxonomy" id="30085"/>
    <lineage>
        <taxon>Eukaryota</taxon>
        <taxon>Metazoa</taxon>
        <taxon>Ecdysozoa</taxon>
        <taxon>Arthropoda</taxon>
        <taxon>Hexapoda</taxon>
        <taxon>Insecta</taxon>
        <taxon>Pterygota</taxon>
        <taxon>Neoptera</taxon>
        <taxon>Paraneoptera</taxon>
        <taxon>Hemiptera</taxon>
        <taxon>Heteroptera</taxon>
        <taxon>Panheteroptera</taxon>
        <taxon>Cimicomorpha</taxon>
        <taxon>Miridae</taxon>
        <taxon>Mirini</taxon>
        <taxon>Lygus</taxon>
    </lineage>
</organism>
<name>A0A0K8SL14_LYGHE</name>
<dbReference type="InterPro" id="IPR035940">
    <property type="entry name" value="CAP_sf"/>
</dbReference>
<reference evidence="3" key="1">
    <citation type="submission" date="2014-09" db="EMBL/GenBank/DDBJ databases">
        <authorList>
            <person name="Magalhaes I.L.F."/>
            <person name="Oliveira U."/>
            <person name="Santos F.R."/>
            <person name="Vidigal T.H.D.A."/>
            <person name="Brescovit A.D."/>
            <person name="Santos A.J."/>
        </authorList>
    </citation>
    <scope>NUCLEOTIDE SEQUENCE</scope>
</reference>
<evidence type="ECO:0000313" key="3">
    <source>
        <dbReference type="EMBL" id="JAG53824.1"/>
    </source>
</evidence>
<keyword evidence="1" id="KW-0472">Membrane</keyword>
<protein>
    <recommendedName>
        <fullName evidence="2">SCP domain-containing protein</fullName>
    </recommendedName>
</protein>
<feature type="non-terminal residue" evidence="3">
    <location>
        <position position="280"/>
    </location>
</feature>
<proteinExistence type="predicted"/>
<dbReference type="AlphaFoldDB" id="A0A0K8SL14"/>
<dbReference type="Pfam" id="PF00188">
    <property type="entry name" value="CAP"/>
    <property type="match status" value="1"/>
</dbReference>
<evidence type="ECO:0000259" key="2">
    <source>
        <dbReference type="SMART" id="SM00198"/>
    </source>
</evidence>
<keyword evidence="1" id="KW-1133">Transmembrane helix</keyword>
<feature type="domain" description="SCP" evidence="2">
    <location>
        <begin position="26"/>
        <end position="191"/>
    </location>
</feature>
<dbReference type="SUPFAM" id="SSF55797">
    <property type="entry name" value="PR-1-like"/>
    <property type="match status" value="1"/>
</dbReference>
<dbReference type="Gene3D" id="3.40.33.10">
    <property type="entry name" value="CAP"/>
    <property type="match status" value="1"/>
</dbReference>
<dbReference type="InterPro" id="IPR014044">
    <property type="entry name" value="CAP_dom"/>
</dbReference>
<keyword evidence="1" id="KW-0812">Transmembrane</keyword>
<sequence>MCTWNRPEVIKLRRHCFNMEKTATPEFRRTMLYLHNRLRNDVARGNSKLPTASNMRQLTWDVVSEATASVWISYCRVGKAKCRKTPQSNDGDGTGQNYYLLGTDTVNTEEREPPPDSLPSFQAWAAALKFIEKDLILKFHYTKSMLDSSAQIVLARASTVGCSEATYGQSGFKFRVLVCNYDKPPAENRTIYRVDKPCSACPKGTACNNHSIYPFLCASPEDDETNGAPIDTEELLGAVVSTANFVHLPPPLLVHYLASIAELLGLWLTLHVFAWIYVGT</sequence>
<dbReference type="EMBL" id="GBRD01012000">
    <property type="protein sequence ID" value="JAG53824.1"/>
    <property type="molecule type" value="Transcribed_RNA"/>
</dbReference>